<gene>
    <name evidence="1" type="ORF">FOL47_004325</name>
</gene>
<evidence type="ECO:0000313" key="2">
    <source>
        <dbReference type="Proteomes" id="UP000591131"/>
    </source>
</evidence>
<protein>
    <submittedName>
        <fullName evidence="1">Uncharacterized protein</fullName>
    </submittedName>
</protein>
<reference evidence="1 2" key="1">
    <citation type="submission" date="2020-04" db="EMBL/GenBank/DDBJ databases">
        <title>Perkinsus chesapeaki whole genome sequence.</title>
        <authorList>
            <person name="Bogema D.R."/>
        </authorList>
    </citation>
    <scope>NUCLEOTIDE SEQUENCE [LARGE SCALE GENOMIC DNA]</scope>
    <source>
        <strain evidence="1">ATCC PRA-425</strain>
    </source>
</reference>
<organism evidence="1 2">
    <name type="scientific">Perkinsus chesapeaki</name>
    <name type="common">Clam parasite</name>
    <name type="synonym">Perkinsus andrewsi</name>
    <dbReference type="NCBI Taxonomy" id="330153"/>
    <lineage>
        <taxon>Eukaryota</taxon>
        <taxon>Sar</taxon>
        <taxon>Alveolata</taxon>
        <taxon>Perkinsozoa</taxon>
        <taxon>Perkinsea</taxon>
        <taxon>Perkinsida</taxon>
        <taxon>Perkinsidae</taxon>
        <taxon>Perkinsus</taxon>
    </lineage>
</organism>
<keyword evidence="2" id="KW-1185">Reference proteome</keyword>
<feature type="non-terminal residue" evidence="1">
    <location>
        <position position="1"/>
    </location>
</feature>
<sequence>SWNVKTHPDGHGYTMVERGSPKSWDYHRIWDKISQATANCKVDSAPLQLLAICLVAPRTISDQIANGALKDIKDHGEESSCLLAWQDINNKSPPKEIANIFTKFIGGCRRMLKQAKEDMIALSTAEKPHKHNPILLLREYVSMPGKVKDQYQHWSRIFAREKEIIEKISEHSDGTEINWSMRRLLYVELLTSSKRWLSRRESLMPFMERIRSAKNPDDIMTVLTEAAYESKFTSIDTFLNLKR</sequence>
<dbReference type="EMBL" id="JAAPAO010002461">
    <property type="protein sequence ID" value="KAF4647662.1"/>
    <property type="molecule type" value="Genomic_DNA"/>
</dbReference>
<accession>A0A7J6KLA3</accession>
<name>A0A7J6KLA3_PERCH</name>
<dbReference type="OrthoDB" id="10392644at2759"/>
<dbReference type="Proteomes" id="UP000591131">
    <property type="component" value="Unassembled WGS sequence"/>
</dbReference>
<dbReference type="AlphaFoldDB" id="A0A7J6KLA3"/>
<comment type="caution">
    <text evidence="1">The sequence shown here is derived from an EMBL/GenBank/DDBJ whole genome shotgun (WGS) entry which is preliminary data.</text>
</comment>
<feature type="non-terminal residue" evidence="1">
    <location>
        <position position="243"/>
    </location>
</feature>
<proteinExistence type="predicted"/>
<evidence type="ECO:0000313" key="1">
    <source>
        <dbReference type="EMBL" id="KAF4647662.1"/>
    </source>
</evidence>